<sequence length="64" mass="6753">MQQQGAGTAGPDLGEAQGLIVRLETEARPSRAGSLLQWIFGVHKTPVGASLLAMTPSHTTQNLR</sequence>
<evidence type="ECO:0000313" key="1">
    <source>
        <dbReference type="EMBL" id="AWY39522.1"/>
    </source>
</evidence>
<dbReference type="Proteomes" id="UP000250299">
    <property type="component" value="Chromosome"/>
</dbReference>
<name>A0A2Z4REU7_PSEPU</name>
<accession>A0A2Z4REU7</accession>
<dbReference type="AlphaFoldDB" id="A0A2Z4REU7"/>
<evidence type="ECO:0000313" key="2">
    <source>
        <dbReference type="Proteomes" id="UP000250299"/>
    </source>
</evidence>
<organism evidence="1 2">
    <name type="scientific">Pseudomonas putida</name>
    <name type="common">Arthrobacter siderocapsulatus</name>
    <dbReference type="NCBI Taxonomy" id="303"/>
    <lineage>
        <taxon>Bacteria</taxon>
        <taxon>Pseudomonadati</taxon>
        <taxon>Pseudomonadota</taxon>
        <taxon>Gammaproteobacteria</taxon>
        <taxon>Pseudomonadales</taxon>
        <taxon>Pseudomonadaceae</taxon>
        <taxon>Pseudomonas</taxon>
    </lineage>
</organism>
<protein>
    <submittedName>
        <fullName evidence="1">Uncharacterized protein</fullName>
    </submittedName>
</protein>
<gene>
    <name evidence="1" type="ORF">DKY63_06230</name>
</gene>
<dbReference type="EMBL" id="CP029693">
    <property type="protein sequence ID" value="AWY39522.1"/>
    <property type="molecule type" value="Genomic_DNA"/>
</dbReference>
<proteinExistence type="predicted"/>
<reference evidence="1 2" key="1">
    <citation type="submission" date="2018-05" db="EMBL/GenBank/DDBJ databases">
        <title>Whole genome sequence of Pseudomonas putida JBC17.</title>
        <authorList>
            <person name="Lee Y.H."/>
            <person name="David K."/>
        </authorList>
    </citation>
    <scope>NUCLEOTIDE SEQUENCE [LARGE SCALE GENOMIC DNA]</scope>
    <source>
        <strain evidence="1 2">JBC17</strain>
    </source>
</reference>